<evidence type="ECO:0000313" key="2">
    <source>
        <dbReference type="EMBL" id="QUF05377.1"/>
    </source>
</evidence>
<protein>
    <submittedName>
        <fullName evidence="2">Uncharacterized protein</fullName>
    </submittedName>
</protein>
<dbReference type="Proteomes" id="UP000677152">
    <property type="component" value="Chromosome"/>
</dbReference>
<keyword evidence="1" id="KW-0812">Transmembrane</keyword>
<gene>
    <name evidence="2" type="ORF">KCV87_04550</name>
</gene>
<dbReference type="AlphaFoldDB" id="A0AA45L8N8"/>
<dbReference type="EMBL" id="CP073249">
    <property type="protein sequence ID" value="QUF05377.1"/>
    <property type="molecule type" value="Genomic_DNA"/>
</dbReference>
<feature type="transmembrane region" description="Helical" evidence="1">
    <location>
        <begin position="6"/>
        <end position="24"/>
    </location>
</feature>
<evidence type="ECO:0000313" key="3">
    <source>
        <dbReference type="Proteomes" id="UP000677152"/>
    </source>
</evidence>
<name>A0AA45L8N8_9PSEU</name>
<reference evidence="2" key="1">
    <citation type="submission" date="2021-04" db="EMBL/GenBank/DDBJ databases">
        <title>Genomic sequence of Actinosynnema pretiosum subsp. pretiosum ATCC 31280 (C-14919).</title>
        <authorList>
            <person name="Bai L."/>
            <person name="Wang X."/>
            <person name="Xiao Y."/>
        </authorList>
    </citation>
    <scope>NUCLEOTIDE SEQUENCE</scope>
    <source>
        <strain evidence="2">ATCC 31280</strain>
    </source>
</reference>
<evidence type="ECO:0000256" key="1">
    <source>
        <dbReference type="SAM" id="Phobius"/>
    </source>
</evidence>
<organism evidence="2 3">
    <name type="scientific">Actinosynnema pretiosum subsp. pretiosum</name>
    <dbReference type="NCBI Taxonomy" id="103721"/>
    <lineage>
        <taxon>Bacteria</taxon>
        <taxon>Bacillati</taxon>
        <taxon>Actinomycetota</taxon>
        <taxon>Actinomycetes</taxon>
        <taxon>Pseudonocardiales</taxon>
        <taxon>Pseudonocardiaceae</taxon>
        <taxon>Actinosynnema</taxon>
    </lineage>
</organism>
<keyword evidence="1" id="KW-0472">Membrane</keyword>
<sequence length="271" mass="29359">MDLLRVFAPIVVPLLALVALLFWWKWRGERKDERAHADALAALADALGGQVVGAAGARAWTTDLLTPLRNQAEGVVNRVGTVRRARFETALDFQRGGWSVRVSESSIVKHGVTTTSSTIHEHRIEVATSPLPATKLCRRVRSGFQGRPLTPAQAGDVGPAGEPPITAVREQRDWLPVRLPEPASHEFTAFSTDPVAVSRAFTPQLARWLVDEAGLSPFQGPMPVLLTIEGGYAYATAAERIAPERLLTRVDLILSLLNRIGATPAHPPATV</sequence>
<proteinExistence type="predicted"/>
<accession>A0AA45L8N8</accession>
<keyword evidence="1" id="KW-1133">Transmembrane helix</keyword>